<proteinExistence type="predicted"/>
<dbReference type="Proteomes" id="UP000824890">
    <property type="component" value="Unassembled WGS sequence"/>
</dbReference>
<dbReference type="EMBL" id="HG994358">
    <property type="protein sequence ID" value="CAF2265307.1"/>
    <property type="molecule type" value="Genomic_DNA"/>
</dbReference>
<sequence>MKLTNIQFDLAKKKTTTYSLRQKGFVCYCHVYIFGNQSVWTHKESNPFLLKEWNLTEFKACGNQSVWTHKESNLTVLTEPLSRAEEPFIVRQVRRLELALLKRWLKKGLKPVDGLVSDVSQFVKDTSDL</sequence>
<protein>
    <submittedName>
        <fullName evidence="1">(rape) hypothetical protein</fullName>
    </submittedName>
</protein>
<organism evidence="1">
    <name type="scientific">Brassica napus</name>
    <name type="common">Rape</name>
    <dbReference type="NCBI Taxonomy" id="3708"/>
    <lineage>
        <taxon>Eukaryota</taxon>
        <taxon>Viridiplantae</taxon>
        <taxon>Streptophyta</taxon>
        <taxon>Embryophyta</taxon>
        <taxon>Tracheophyta</taxon>
        <taxon>Spermatophyta</taxon>
        <taxon>Magnoliopsida</taxon>
        <taxon>eudicotyledons</taxon>
        <taxon>Gunneridae</taxon>
        <taxon>Pentapetalae</taxon>
        <taxon>rosids</taxon>
        <taxon>malvids</taxon>
        <taxon>Brassicales</taxon>
        <taxon>Brassicaceae</taxon>
        <taxon>Brassiceae</taxon>
        <taxon>Brassica</taxon>
    </lineage>
</organism>
<evidence type="ECO:0000313" key="1">
    <source>
        <dbReference type="EMBL" id="CAF2265307.1"/>
    </source>
</evidence>
<accession>A0A817AUI1</accession>
<gene>
    <name evidence="1" type="ORF">DARMORV10_A04P02350.1</name>
    <name evidence="2" type="ORF">HID58_014037</name>
</gene>
<evidence type="ECO:0000313" key="2">
    <source>
        <dbReference type="EMBL" id="KAH0928310.1"/>
    </source>
</evidence>
<dbReference type="EMBL" id="JAGKQM010000004">
    <property type="protein sequence ID" value="KAH0928310.1"/>
    <property type="molecule type" value="Genomic_DNA"/>
</dbReference>
<evidence type="ECO:0000313" key="3">
    <source>
        <dbReference type="Proteomes" id="UP000824890"/>
    </source>
</evidence>
<dbReference type="Gramene" id="CDX89006">
    <property type="protein sequence ID" value="CDX89006"/>
    <property type="gene ID" value="GSBRNA2T00149119001"/>
</dbReference>
<keyword evidence="3" id="KW-1185">Reference proteome</keyword>
<dbReference type="Proteomes" id="UP001295469">
    <property type="component" value="Chromosome A04"/>
</dbReference>
<reference evidence="2 3" key="2">
    <citation type="submission" date="2021-05" db="EMBL/GenBank/DDBJ databases">
        <title>Genome Assembly of Synthetic Allotetraploid Brassica napus Reveals Homoeologous Exchanges between Subgenomes.</title>
        <authorList>
            <person name="Davis J.T."/>
        </authorList>
    </citation>
    <scope>NUCLEOTIDE SEQUENCE [LARGE SCALE GENOMIC DNA]</scope>
    <source>
        <strain evidence="3">cv. Da-Ae</strain>
        <tissue evidence="2">Seedling</tissue>
    </source>
</reference>
<reference evidence="1" key="1">
    <citation type="submission" date="2021-01" db="EMBL/GenBank/DDBJ databases">
        <authorList>
            <consortium name="Genoscope - CEA"/>
            <person name="William W."/>
        </authorList>
    </citation>
    <scope>NUCLEOTIDE SEQUENCE</scope>
</reference>
<name>A0A817AUI1_BRANA</name>
<dbReference type="AlphaFoldDB" id="A0A817AUI1"/>